<dbReference type="KEGG" id="ptm:GSPATT00010570001"/>
<dbReference type="HOGENOM" id="CLU_032765_0_0_1"/>
<dbReference type="GO" id="GO:0006355">
    <property type="term" value="P:regulation of DNA-templated transcription"/>
    <property type="evidence" value="ECO:0000318"/>
    <property type="project" value="GO_Central"/>
</dbReference>
<feature type="domain" description="Myb-like" evidence="6">
    <location>
        <begin position="184"/>
        <end position="234"/>
    </location>
</feature>
<evidence type="ECO:0000313" key="8">
    <source>
        <dbReference type="EMBL" id="CAK74370.1"/>
    </source>
</evidence>
<reference evidence="8 9" key="1">
    <citation type="journal article" date="2006" name="Nature">
        <title>Global trends of whole-genome duplications revealed by the ciliate Paramecium tetraurelia.</title>
        <authorList>
            <consortium name="Genoscope"/>
            <person name="Aury J.-M."/>
            <person name="Jaillon O."/>
            <person name="Duret L."/>
            <person name="Noel B."/>
            <person name="Jubin C."/>
            <person name="Porcel B.M."/>
            <person name="Segurens B."/>
            <person name="Daubin V."/>
            <person name="Anthouard V."/>
            <person name="Aiach N."/>
            <person name="Arnaiz O."/>
            <person name="Billaut A."/>
            <person name="Beisson J."/>
            <person name="Blanc I."/>
            <person name="Bouhouche K."/>
            <person name="Camara F."/>
            <person name="Duharcourt S."/>
            <person name="Guigo R."/>
            <person name="Gogendeau D."/>
            <person name="Katinka M."/>
            <person name="Keller A.-M."/>
            <person name="Kissmehl R."/>
            <person name="Klotz C."/>
            <person name="Koll F."/>
            <person name="Le Moue A."/>
            <person name="Lepere C."/>
            <person name="Malinsky S."/>
            <person name="Nowacki M."/>
            <person name="Nowak J.K."/>
            <person name="Plattner H."/>
            <person name="Poulain J."/>
            <person name="Ruiz F."/>
            <person name="Serrano V."/>
            <person name="Zagulski M."/>
            <person name="Dessen P."/>
            <person name="Betermier M."/>
            <person name="Weissenbach J."/>
            <person name="Scarpelli C."/>
            <person name="Schachter V."/>
            <person name="Sperling L."/>
            <person name="Meyer E."/>
            <person name="Cohen J."/>
            <person name="Wincker P."/>
        </authorList>
    </citation>
    <scope>NUCLEOTIDE SEQUENCE [LARGE SCALE GENOMIC DNA]</scope>
    <source>
        <strain evidence="8 9">Stock d4-2</strain>
    </source>
</reference>
<dbReference type="CDD" id="cd00167">
    <property type="entry name" value="SANT"/>
    <property type="match status" value="3"/>
</dbReference>
<organism evidence="8 9">
    <name type="scientific">Paramecium tetraurelia</name>
    <dbReference type="NCBI Taxonomy" id="5888"/>
    <lineage>
        <taxon>Eukaryota</taxon>
        <taxon>Sar</taxon>
        <taxon>Alveolata</taxon>
        <taxon>Ciliophora</taxon>
        <taxon>Intramacronucleata</taxon>
        <taxon>Oligohymenophorea</taxon>
        <taxon>Peniculida</taxon>
        <taxon>Parameciidae</taxon>
        <taxon>Paramecium</taxon>
    </lineage>
</organism>
<dbReference type="GO" id="GO:0005634">
    <property type="term" value="C:nucleus"/>
    <property type="evidence" value="ECO:0000318"/>
    <property type="project" value="GO_Central"/>
</dbReference>
<feature type="region of interest" description="Disordered" evidence="5">
    <location>
        <begin position="348"/>
        <end position="384"/>
    </location>
</feature>
<dbReference type="InterPro" id="IPR017930">
    <property type="entry name" value="Myb_dom"/>
</dbReference>
<evidence type="ECO:0000256" key="2">
    <source>
        <dbReference type="ARBA" id="ARBA00023125"/>
    </source>
</evidence>
<feature type="domain" description="Myb-like" evidence="6">
    <location>
        <begin position="236"/>
        <end position="286"/>
    </location>
</feature>
<gene>
    <name evidence="8" type="ORF">GSPATT00010570001</name>
</gene>
<dbReference type="PANTHER" id="PTHR46621:SF1">
    <property type="entry name" value="SNRNA-ACTIVATING PROTEIN COMPLEX SUBUNIT 4"/>
    <property type="match status" value="1"/>
</dbReference>
<name>A0CUA3_PARTE</name>
<dbReference type="AlphaFoldDB" id="A0CUA3"/>
<dbReference type="PROSITE" id="PS50090">
    <property type="entry name" value="MYB_LIKE"/>
    <property type="match status" value="3"/>
</dbReference>
<evidence type="ECO:0000259" key="7">
    <source>
        <dbReference type="PROSITE" id="PS51294"/>
    </source>
</evidence>
<dbReference type="STRING" id="5888.A0CUA3"/>
<dbReference type="SMART" id="SM00717">
    <property type="entry name" value="SANT"/>
    <property type="match status" value="3"/>
</dbReference>
<evidence type="ECO:0000259" key="6">
    <source>
        <dbReference type="PROSITE" id="PS50090"/>
    </source>
</evidence>
<keyword evidence="4" id="KW-0539">Nucleus</keyword>
<keyword evidence="2" id="KW-0238">DNA-binding</keyword>
<feature type="compositionally biased region" description="Polar residues" evidence="5">
    <location>
        <begin position="414"/>
        <end position="429"/>
    </location>
</feature>
<sequence length="591" mass="70500">MKVWKKVFFLQWTSCIQRRIELIRRNSQNSLTLIHNNRRLNKINSLLKIKNTIKKWGCYRKYRAMIRIFKEFEQSCLYVIFCQSKYFEGSAQQFSKRILQYKLIDVKVQYFFKQGCIVFMQNVQCVGLQSQKIFKDFRINNNSSIFIYKRNELCMIFSLYLKKNSVCRMSVASNSQHDGELKETPIETKFTWTMKSIEKLKELHVLQQGNWKSISSLLNGPTPLECMIKWQQLHPDQSTSRQLWSPEEDEQLQELVQKFGKKWSKICTVMNWRTGKQVRERYLNQLQGTINQEKWTEEEDKLILKLYKKFGTKWSYISSFLNGRPENMVKNRFYSNLKRRYQCDLGDSDDEDLQEESLNSFEEDQSRLQKRRRPQKNTKEPQKIKKVQVAEDNIENFQRMTRSKNQKQNEDSSKQYGLNEDQNNENNSGLQNIASTPSYCTPQANQINIKEENQLKCDHFNYNSSNVQQSIPAINMFPQTVSPFMFNNQFIPSYQNSFLYPQNTMPILQDKLETQQVKQIQFDKMQMINELNQLPRTNIVNPFLNIMQQQQLMNFQIPIQSQYIGQVDPITQWAELCKVYNNLILQKHLQP</sequence>
<evidence type="ECO:0000256" key="3">
    <source>
        <dbReference type="ARBA" id="ARBA00023163"/>
    </source>
</evidence>
<dbReference type="Gene3D" id="1.10.10.60">
    <property type="entry name" value="Homeodomain-like"/>
    <property type="match status" value="2"/>
</dbReference>
<dbReference type="EMBL" id="CT868185">
    <property type="protein sequence ID" value="CAK74370.1"/>
    <property type="molecule type" value="Genomic_DNA"/>
</dbReference>
<feature type="domain" description="Myb-like" evidence="6">
    <location>
        <begin position="287"/>
        <end position="337"/>
    </location>
</feature>
<dbReference type="GO" id="GO:0000981">
    <property type="term" value="F:DNA-binding transcription factor activity, RNA polymerase II-specific"/>
    <property type="evidence" value="ECO:0000318"/>
    <property type="project" value="GO_Central"/>
</dbReference>
<dbReference type="InterPro" id="IPR051575">
    <property type="entry name" value="Myb-like_DNA-bd"/>
</dbReference>
<keyword evidence="3" id="KW-0804">Transcription</keyword>
<dbReference type="eggNOG" id="KOG0048">
    <property type="taxonomic scope" value="Eukaryota"/>
</dbReference>
<dbReference type="Pfam" id="PF13921">
    <property type="entry name" value="Myb_DNA-bind_6"/>
    <property type="match status" value="1"/>
</dbReference>
<dbReference type="PROSITE" id="PS51294">
    <property type="entry name" value="HTH_MYB"/>
    <property type="match status" value="2"/>
</dbReference>
<dbReference type="InParanoid" id="A0CUA3"/>
<dbReference type="Proteomes" id="UP000000600">
    <property type="component" value="Unassembled WGS sequence"/>
</dbReference>
<accession>A0CUA3</accession>
<dbReference type="Pfam" id="PF00249">
    <property type="entry name" value="Myb_DNA-binding"/>
    <property type="match status" value="2"/>
</dbReference>
<dbReference type="InterPro" id="IPR001005">
    <property type="entry name" value="SANT/Myb"/>
</dbReference>
<feature type="domain" description="HTH myb-type" evidence="7">
    <location>
        <begin position="294"/>
        <end position="341"/>
    </location>
</feature>
<evidence type="ECO:0000256" key="1">
    <source>
        <dbReference type="ARBA" id="ARBA00023015"/>
    </source>
</evidence>
<feature type="domain" description="HTH myb-type" evidence="7">
    <location>
        <begin position="236"/>
        <end position="290"/>
    </location>
</feature>
<dbReference type="OMA" id="WAELCKV"/>
<dbReference type="SUPFAM" id="SSF46689">
    <property type="entry name" value="Homeodomain-like"/>
    <property type="match status" value="2"/>
</dbReference>
<keyword evidence="9" id="KW-1185">Reference proteome</keyword>
<feature type="region of interest" description="Disordered" evidence="5">
    <location>
        <begin position="399"/>
        <end position="429"/>
    </location>
</feature>
<protein>
    <submittedName>
        <fullName evidence="8">Uncharacterized protein</fullName>
    </submittedName>
</protein>
<evidence type="ECO:0000256" key="5">
    <source>
        <dbReference type="SAM" id="MobiDB-lite"/>
    </source>
</evidence>
<evidence type="ECO:0000313" key="9">
    <source>
        <dbReference type="Proteomes" id="UP000000600"/>
    </source>
</evidence>
<dbReference type="GeneID" id="5027552"/>
<proteinExistence type="predicted"/>
<dbReference type="PANTHER" id="PTHR46621">
    <property type="entry name" value="SNRNA-ACTIVATING PROTEIN COMPLEX SUBUNIT 4"/>
    <property type="match status" value="1"/>
</dbReference>
<dbReference type="GO" id="GO:0000978">
    <property type="term" value="F:RNA polymerase II cis-regulatory region sequence-specific DNA binding"/>
    <property type="evidence" value="ECO:0000318"/>
    <property type="project" value="GO_Central"/>
</dbReference>
<dbReference type="OrthoDB" id="2143914at2759"/>
<evidence type="ECO:0000256" key="4">
    <source>
        <dbReference type="ARBA" id="ARBA00023242"/>
    </source>
</evidence>
<dbReference type="InterPro" id="IPR009057">
    <property type="entry name" value="Homeodomain-like_sf"/>
</dbReference>
<dbReference type="RefSeq" id="XP_001441767.1">
    <property type="nucleotide sequence ID" value="XM_001441730.2"/>
</dbReference>
<keyword evidence="1" id="KW-0805">Transcription regulation</keyword>